<protein>
    <submittedName>
        <fullName evidence="1">Uncharacterized protein</fullName>
    </submittedName>
</protein>
<evidence type="ECO:0000313" key="2">
    <source>
        <dbReference type="Proteomes" id="UP001642464"/>
    </source>
</evidence>
<proteinExistence type="predicted"/>
<accession>A0ABP0J292</accession>
<reference evidence="1 2" key="1">
    <citation type="submission" date="2024-02" db="EMBL/GenBank/DDBJ databases">
        <authorList>
            <person name="Chen Y."/>
            <person name="Shah S."/>
            <person name="Dougan E. K."/>
            <person name="Thang M."/>
            <person name="Chan C."/>
        </authorList>
    </citation>
    <scope>NUCLEOTIDE SEQUENCE [LARGE SCALE GENOMIC DNA]</scope>
</reference>
<sequence length="485" mass="53112">MDRAYVGAGPRLTAWIPLGDVRCGQEELGALCWVPGSHRDPQITERFKDYDRAGSDGERSGWLASDPAALALPSGCPRPRDPSGSAHQAVFGMDLLHTTLPNGQNSFRLSCDTRWQPLDAPPPPPGVITGPWKTAALSHPWCCFAMALLRLLALLRLIPLACSGSCAAQRGAAARAWDSIEPECRDKLEKNRTAAALRCLEGHFWEARGPGQRAGDFFTTLRKLRHDAEMFTYLEQEGKVTAEVKKLFRGVFHSAKKQHEDPDKVFELAFQEDTADRKLWQKANNKAVYWDPAGHELPARTLRAKPAALKGLEDSFVATGRAVSDKFLTDKTLRQLKRFLQDGLASPILAQVVDGLRQALPGLLPTHLPLQGLRVWKADNSALPRPPADGPELEPGGAVNLLLWLVPSSALHGSAADALQLFNATDATERGPVAAPVASIRYAANRAVFWREDLRAVWSGPSWKSGFLQRGLHLLFTFGLAQCEA</sequence>
<gene>
    <name evidence="1" type="ORF">SCF082_LOCUS9872</name>
</gene>
<evidence type="ECO:0000313" key="1">
    <source>
        <dbReference type="EMBL" id="CAK9008466.1"/>
    </source>
</evidence>
<name>A0ABP0J292_9DINO</name>
<dbReference type="Gene3D" id="2.60.120.620">
    <property type="entry name" value="q2cbj1_9rhob like domain"/>
    <property type="match status" value="1"/>
</dbReference>
<dbReference type="Proteomes" id="UP001642464">
    <property type="component" value="Unassembled WGS sequence"/>
</dbReference>
<organism evidence="1 2">
    <name type="scientific">Durusdinium trenchii</name>
    <dbReference type="NCBI Taxonomy" id="1381693"/>
    <lineage>
        <taxon>Eukaryota</taxon>
        <taxon>Sar</taxon>
        <taxon>Alveolata</taxon>
        <taxon>Dinophyceae</taxon>
        <taxon>Suessiales</taxon>
        <taxon>Symbiodiniaceae</taxon>
        <taxon>Durusdinium</taxon>
    </lineage>
</organism>
<dbReference type="EMBL" id="CAXAMM010005758">
    <property type="protein sequence ID" value="CAK9008466.1"/>
    <property type="molecule type" value="Genomic_DNA"/>
</dbReference>
<comment type="caution">
    <text evidence="1">The sequence shown here is derived from an EMBL/GenBank/DDBJ whole genome shotgun (WGS) entry which is preliminary data.</text>
</comment>
<dbReference type="SUPFAM" id="SSF51197">
    <property type="entry name" value="Clavaminate synthase-like"/>
    <property type="match status" value="1"/>
</dbReference>
<keyword evidence="2" id="KW-1185">Reference proteome</keyword>